<proteinExistence type="predicted"/>
<organism evidence="2 3">
    <name type="scientific">Megalurothrips usitatus</name>
    <name type="common">bean blossom thrips</name>
    <dbReference type="NCBI Taxonomy" id="439358"/>
    <lineage>
        <taxon>Eukaryota</taxon>
        <taxon>Metazoa</taxon>
        <taxon>Ecdysozoa</taxon>
        <taxon>Arthropoda</taxon>
        <taxon>Hexapoda</taxon>
        <taxon>Insecta</taxon>
        <taxon>Pterygota</taxon>
        <taxon>Neoptera</taxon>
        <taxon>Paraneoptera</taxon>
        <taxon>Thysanoptera</taxon>
        <taxon>Terebrantia</taxon>
        <taxon>Thripoidea</taxon>
        <taxon>Thripidae</taxon>
        <taxon>Megalurothrips</taxon>
    </lineage>
</organism>
<name>A0AAV7XUS1_9NEOP</name>
<comment type="caution">
    <text evidence="2">The sequence shown here is derived from an EMBL/GenBank/DDBJ whole genome shotgun (WGS) entry which is preliminary data.</text>
</comment>
<feature type="transmembrane region" description="Helical" evidence="1">
    <location>
        <begin position="124"/>
        <end position="152"/>
    </location>
</feature>
<dbReference type="AlphaFoldDB" id="A0AAV7XUS1"/>
<feature type="transmembrane region" description="Helical" evidence="1">
    <location>
        <begin position="158"/>
        <end position="178"/>
    </location>
</feature>
<keyword evidence="3" id="KW-1185">Reference proteome</keyword>
<keyword evidence="1" id="KW-1133">Transmembrane helix</keyword>
<evidence type="ECO:0000256" key="1">
    <source>
        <dbReference type="SAM" id="Phobius"/>
    </source>
</evidence>
<accession>A0AAV7XUS1</accession>
<sequence>MSLTTTTTTTTTTTRLEALTDLQRRLQAPPAPAVQQVRFRTGAATTRGPAPLGSGAGPESNPTLTRRFSFVWPFISKENAAAAEPFLKSRCSQLLRQFPAFIGGDESARTLRDLISRVLTQLKAVWLVLAVYMSLLVLTFLGSAVLYTFVLAAKPPGLWFLVGCIAATGAIASVSFSVREHPRRRRQQLQQLQAPQPVPSISVN</sequence>
<evidence type="ECO:0000313" key="2">
    <source>
        <dbReference type="EMBL" id="KAJ1528566.1"/>
    </source>
</evidence>
<keyword evidence="1" id="KW-0812">Transmembrane</keyword>
<dbReference type="EMBL" id="JAPTSV010000004">
    <property type="protein sequence ID" value="KAJ1528566.1"/>
    <property type="molecule type" value="Genomic_DNA"/>
</dbReference>
<gene>
    <name evidence="2" type="ORF">ONE63_006970</name>
</gene>
<dbReference type="Proteomes" id="UP001075354">
    <property type="component" value="Chromosome 4"/>
</dbReference>
<reference evidence="2" key="1">
    <citation type="submission" date="2022-12" db="EMBL/GenBank/DDBJ databases">
        <title>Chromosome-level genome assembly of the bean flower thrips Megalurothrips usitatus.</title>
        <authorList>
            <person name="Ma L."/>
            <person name="Liu Q."/>
            <person name="Li H."/>
            <person name="Cai W."/>
        </authorList>
    </citation>
    <scope>NUCLEOTIDE SEQUENCE</scope>
    <source>
        <strain evidence="2">Cailab_2022a</strain>
    </source>
</reference>
<protein>
    <submittedName>
        <fullName evidence="2">Uncharacterized protein</fullName>
    </submittedName>
</protein>
<keyword evidence="1" id="KW-0472">Membrane</keyword>
<evidence type="ECO:0000313" key="3">
    <source>
        <dbReference type="Proteomes" id="UP001075354"/>
    </source>
</evidence>